<keyword evidence="6" id="KW-0963">Cytoplasm</keyword>
<evidence type="ECO:0000256" key="1">
    <source>
        <dbReference type="ARBA" id="ARBA00022679"/>
    </source>
</evidence>
<keyword evidence="2 6" id="KW-0418">Kinase</keyword>
<gene>
    <name evidence="6" type="primary">nadK</name>
    <name evidence="7" type="ORF">A2Y85_03435</name>
</gene>
<dbReference type="GO" id="GO:0005524">
    <property type="term" value="F:ATP binding"/>
    <property type="evidence" value="ECO:0007669"/>
    <property type="project" value="UniProtKB-KW"/>
</dbReference>
<evidence type="ECO:0000313" key="8">
    <source>
        <dbReference type="Proteomes" id="UP000177025"/>
    </source>
</evidence>
<evidence type="ECO:0000256" key="6">
    <source>
        <dbReference type="HAMAP-Rule" id="MF_00361"/>
    </source>
</evidence>
<dbReference type="InterPro" id="IPR002504">
    <property type="entry name" value="NADK"/>
</dbReference>
<comment type="caution">
    <text evidence="7">The sequence shown here is derived from an EMBL/GenBank/DDBJ whole genome shotgun (WGS) entry which is preliminary data.</text>
</comment>
<feature type="binding site" evidence="6">
    <location>
        <begin position="46"/>
        <end position="47"/>
    </location>
    <ligand>
        <name>NAD(+)</name>
        <dbReference type="ChEBI" id="CHEBI:57540"/>
    </ligand>
</feature>
<dbReference type="GO" id="GO:0006741">
    <property type="term" value="P:NADP+ biosynthetic process"/>
    <property type="evidence" value="ECO:0007669"/>
    <property type="project" value="UniProtKB-UniRule"/>
</dbReference>
<dbReference type="InterPro" id="IPR017438">
    <property type="entry name" value="ATP-NAD_kinase_N"/>
</dbReference>
<dbReference type="GO" id="GO:0019674">
    <property type="term" value="P:NAD+ metabolic process"/>
    <property type="evidence" value="ECO:0007669"/>
    <property type="project" value="InterPro"/>
</dbReference>
<dbReference type="Gene3D" id="2.60.200.30">
    <property type="entry name" value="Probable inorganic polyphosphate/atp-NAD kinase, domain 2"/>
    <property type="match status" value="1"/>
</dbReference>
<dbReference type="AlphaFoldDB" id="A0A1F4U2F4"/>
<evidence type="ECO:0000256" key="2">
    <source>
        <dbReference type="ARBA" id="ARBA00022777"/>
    </source>
</evidence>
<keyword evidence="1 6" id="KW-0808">Transferase</keyword>
<dbReference type="Gene3D" id="3.40.50.10330">
    <property type="entry name" value="Probable inorganic polyphosphate/atp-NAD kinase, domain 1"/>
    <property type="match status" value="1"/>
</dbReference>
<feature type="binding site" evidence="6">
    <location>
        <begin position="115"/>
        <end position="116"/>
    </location>
    <ligand>
        <name>NAD(+)</name>
        <dbReference type="ChEBI" id="CHEBI:57540"/>
    </ligand>
</feature>
<comment type="caution">
    <text evidence="6">Lacks conserved residue(s) required for the propagation of feature annotation.</text>
</comment>
<comment type="subcellular location">
    <subcellularLocation>
        <location evidence="6">Cytoplasm</location>
    </subcellularLocation>
</comment>
<feature type="binding site" evidence="6">
    <location>
        <position position="145"/>
    </location>
    <ligand>
        <name>NAD(+)</name>
        <dbReference type="ChEBI" id="CHEBI:57540"/>
    </ligand>
</feature>
<proteinExistence type="inferred from homology"/>
<dbReference type="PANTHER" id="PTHR20275:SF0">
    <property type="entry name" value="NAD KINASE"/>
    <property type="match status" value="1"/>
</dbReference>
<comment type="function">
    <text evidence="6">Involved in the regulation of the intracellular balance of NAD and NADP, and is a key enzyme in the biosynthesis of NADP. Catalyzes specifically the phosphorylation on 2'-hydroxyl of the adenosine moiety of NAD to yield NADP.</text>
</comment>
<name>A0A1F4U2F4_UNCW3</name>
<dbReference type="EC" id="2.7.1.23" evidence="6"/>
<keyword evidence="4 6" id="KW-0520">NAD</keyword>
<comment type="catalytic activity">
    <reaction evidence="5 6">
        <text>NAD(+) + ATP = ADP + NADP(+) + H(+)</text>
        <dbReference type="Rhea" id="RHEA:18629"/>
        <dbReference type="ChEBI" id="CHEBI:15378"/>
        <dbReference type="ChEBI" id="CHEBI:30616"/>
        <dbReference type="ChEBI" id="CHEBI:57540"/>
        <dbReference type="ChEBI" id="CHEBI:58349"/>
        <dbReference type="ChEBI" id="CHEBI:456216"/>
        <dbReference type="EC" id="2.7.1.23"/>
    </reaction>
</comment>
<evidence type="ECO:0000256" key="5">
    <source>
        <dbReference type="ARBA" id="ARBA00047925"/>
    </source>
</evidence>
<feature type="binding site" evidence="6">
    <location>
        <position position="214"/>
    </location>
    <ligand>
        <name>NAD(+)</name>
        <dbReference type="ChEBI" id="CHEBI:57540"/>
    </ligand>
</feature>
<feature type="binding site" evidence="6">
    <location>
        <position position="126"/>
    </location>
    <ligand>
        <name>NAD(+)</name>
        <dbReference type="ChEBI" id="CHEBI:57540"/>
    </ligand>
</feature>
<organism evidence="7 8">
    <name type="scientific">candidate division WOR-3 bacterium RBG_13_43_14</name>
    <dbReference type="NCBI Taxonomy" id="1802590"/>
    <lineage>
        <taxon>Bacteria</taxon>
        <taxon>Bacteria division WOR-3</taxon>
    </lineage>
</organism>
<evidence type="ECO:0000313" key="7">
    <source>
        <dbReference type="EMBL" id="OGC39155.1"/>
    </source>
</evidence>
<sequence>MKKIKIVVNHKKPNARKILQIAEKLVKEQGFVLSSNPDFIIVLGGDGTLLAAAEQFGRKRIPIFGVNIGGLGFLTNVPFNDLSPILNEIKNKKFTFEERMVLAASFNGSHMYALNDITILTRYPGRAVEFSASIDNEYLCRFIADGIIIATPTGSTAYSLATGGPILLPNTEAIILTPIAPHTLSVRPLVLPARSKIVITVGRKGKALIVADGQRSKLIQSGIRIQLKKASYSVRLIKPRRTAFFATLREKLQWGGREDA</sequence>
<dbReference type="PANTHER" id="PTHR20275">
    <property type="entry name" value="NAD KINASE"/>
    <property type="match status" value="1"/>
</dbReference>
<feature type="binding site" evidence="6">
    <location>
        <position position="180"/>
    </location>
    <ligand>
        <name>NAD(+)</name>
        <dbReference type="ChEBI" id="CHEBI:57540"/>
    </ligand>
</feature>
<dbReference type="EMBL" id="MEUM01000148">
    <property type="protein sequence ID" value="OGC39155.1"/>
    <property type="molecule type" value="Genomic_DNA"/>
</dbReference>
<dbReference type="HAMAP" id="MF_00361">
    <property type="entry name" value="NAD_kinase"/>
    <property type="match status" value="1"/>
</dbReference>
<reference evidence="7 8" key="1">
    <citation type="journal article" date="2016" name="Nat. Commun.">
        <title>Thousands of microbial genomes shed light on interconnected biogeochemical processes in an aquifer system.</title>
        <authorList>
            <person name="Anantharaman K."/>
            <person name="Brown C.T."/>
            <person name="Hug L.A."/>
            <person name="Sharon I."/>
            <person name="Castelle C.J."/>
            <person name="Probst A.J."/>
            <person name="Thomas B.C."/>
            <person name="Singh A."/>
            <person name="Wilkins M.J."/>
            <person name="Karaoz U."/>
            <person name="Brodie E.L."/>
            <person name="Williams K.H."/>
            <person name="Hubbard S.S."/>
            <person name="Banfield J.F."/>
        </authorList>
    </citation>
    <scope>NUCLEOTIDE SEQUENCE [LARGE SCALE GENOMIC DNA]</scope>
</reference>
<dbReference type="Proteomes" id="UP000177025">
    <property type="component" value="Unassembled WGS sequence"/>
</dbReference>
<accession>A0A1F4U2F4</accession>
<dbReference type="SUPFAM" id="SSF111331">
    <property type="entry name" value="NAD kinase/diacylglycerol kinase-like"/>
    <property type="match status" value="1"/>
</dbReference>
<dbReference type="GO" id="GO:0005737">
    <property type="term" value="C:cytoplasm"/>
    <property type="evidence" value="ECO:0007669"/>
    <property type="project" value="UniProtKB-SubCell"/>
</dbReference>
<comment type="cofactor">
    <cofactor evidence="6">
        <name>a divalent metal cation</name>
        <dbReference type="ChEBI" id="CHEBI:60240"/>
    </cofactor>
</comment>
<dbReference type="Pfam" id="PF20143">
    <property type="entry name" value="NAD_kinase_C"/>
    <property type="match status" value="1"/>
</dbReference>
<comment type="similarity">
    <text evidence="6">Belongs to the NAD kinase family.</text>
</comment>
<keyword evidence="6" id="KW-0547">Nucleotide-binding</keyword>
<dbReference type="GO" id="GO:0003951">
    <property type="term" value="F:NAD+ kinase activity"/>
    <property type="evidence" value="ECO:0007669"/>
    <property type="project" value="UniProtKB-UniRule"/>
</dbReference>
<dbReference type="GO" id="GO:0046872">
    <property type="term" value="F:metal ion binding"/>
    <property type="evidence" value="ECO:0007669"/>
    <property type="project" value="UniProtKB-UniRule"/>
</dbReference>
<protein>
    <recommendedName>
        <fullName evidence="6">NAD kinase</fullName>
        <ecNumber evidence="6">2.7.1.23</ecNumber>
    </recommendedName>
    <alternativeName>
        <fullName evidence="6">ATP-dependent NAD kinase</fullName>
    </alternativeName>
</protein>
<evidence type="ECO:0000256" key="3">
    <source>
        <dbReference type="ARBA" id="ARBA00022857"/>
    </source>
</evidence>
<keyword evidence="6" id="KW-0067">ATP-binding</keyword>
<dbReference type="GO" id="GO:0051287">
    <property type="term" value="F:NAD binding"/>
    <property type="evidence" value="ECO:0007669"/>
    <property type="project" value="UniProtKB-ARBA"/>
</dbReference>
<keyword evidence="3 6" id="KW-0521">NADP</keyword>
<dbReference type="Pfam" id="PF01513">
    <property type="entry name" value="NAD_kinase"/>
    <property type="match status" value="1"/>
</dbReference>
<dbReference type="InterPro" id="IPR017437">
    <property type="entry name" value="ATP-NAD_kinase_PpnK-typ_C"/>
</dbReference>
<evidence type="ECO:0000256" key="4">
    <source>
        <dbReference type="ARBA" id="ARBA00023027"/>
    </source>
</evidence>
<feature type="active site" description="Proton acceptor" evidence="6">
    <location>
        <position position="46"/>
    </location>
</feature>
<dbReference type="InterPro" id="IPR016064">
    <property type="entry name" value="NAD/diacylglycerol_kinase_sf"/>
</dbReference>